<keyword evidence="2" id="KW-1185">Reference proteome</keyword>
<evidence type="ECO:0000313" key="1">
    <source>
        <dbReference type="EMBL" id="GAA3899093.1"/>
    </source>
</evidence>
<comment type="caution">
    <text evidence="1">The sequence shown here is derived from an EMBL/GenBank/DDBJ whole genome shotgun (WGS) entry which is preliminary data.</text>
</comment>
<evidence type="ECO:0000313" key="2">
    <source>
        <dbReference type="Proteomes" id="UP001501563"/>
    </source>
</evidence>
<gene>
    <name evidence="1" type="ORF">GCM10022207_79620</name>
</gene>
<dbReference type="Proteomes" id="UP001501563">
    <property type="component" value="Unassembled WGS sequence"/>
</dbReference>
<evidence type="ECO:0008006" key="3">
    <source>
        <dbReference type="Google" id="ProtNLM"/>
    </source>
</evidence>
<protein>
    <recommendedName>
        <fullName evidence="3">Transposase</fullName>
    </recommendedName>
</protein>
<proteinExistence type="predicted"/>
<dbReference type="EMBL" id="BAAAZA010000041">
    <property type="protein sequence ID" value="GAA3899093.1"/>
    <property type="molecule type" value="Genomic_DNA"/>
</dbReference>
<organism evidence="1 2">
    <name type="scientific">Streptomyces lannensis</name>
    <dbReference type="NCBI Taxonomy" id="766498"/>
    <lineage>
        <taxon>Bacteria</taxon>
        <taxon>Bacillati</taxon>
        <taxon>Actinomycetota</taxon>
        <taxon>Actinomycetes</taxon>
        <taxon>Kitasatosporales</taxon>
        <taxon>Streptomycetaceae</taxon>
        <taxon>Streptomyces</taxon>
    </lineage>
</organism>
<reference evidence="2" key="1">
    <citation type="journal article" date="2019" name="Int. J. Syst. Evol. Microbiol.">
        <title>The Global Catalogue of Microorganisms (GCM) 10K type strain sequencing project: providing services to taxonomists for standard genome sequencing and annotation.</title>
        <authorList>
            <consortium name="The Broad Institute Genomics Platform"/>
            <consortium name="The Broad Institute Genome Sequencing Center for Infectious Disease"/>
            <person name="Wu L."/>
            <person name="Ma J."/>
        </authorList>
    </citation>
    <scope>NUCLEOTIDE SEQUENCE [LARGE SCALE GENOMIC DNA]</scope>
    <source>
        <strain evidence="2">JCM 16578</strain>
    </source>
</reference>
<accession>A0ABP7LEM2</accession>
<name>A0ABP7LEM2_9ACTN</name>
<sequence length="89" mass="10246">MAGCRLSAPRRRGFLSAAGDRLAEDVIEPVQQRRTDVVRETVRDQRQARWHTPETCHSGLRQEDGWRDYSDRLPVVTTRFGLLKEQGPT</sequence>